<feature type="transmembrane region" description="Helical" evidence="7">
    <location>
        <begin position="300"/>
        <end position="323"/>
    </location>
</feature>
<dbReference type="PIRSF" id="PIRSF016379">
    <property type="entry name" value="ENT"/>
    <property type="match status" value="1"/>
</dbReference>
<feature type="transmembrane region" description="Helical" evidence="7">
    <location>
        <begin position="156"/>
        <end position="177"/>
    </location>
</feature>
<keyword evidence="3" id="KW-0813">Transport</keyword>
<evidence type="ECO:0000256" key="3">
    <source>
        <dbReference type="ARBA" id="ARBA00022448"/>
    </source>
</evidence>
<feature type="transmembrane region" description="Helical" evidence="7">
    <location>
        <begin position="57"/>
        <end position="78"/>
    </location>
</feature>
<feature type="transmembrane region" description="Helical" evidence="7">
    <location>
        <begin position="371"/>
        <end position="397"/>
    </location>
</feature>
<keyword evidence="6 7" id="KW-0472">Membrane</keyword>
<feature type="transmembrane region" description="Helical" evidence="7">
    <location>
        <begin position="335"/>
        <end position="359"/>
    </location>
</feature>
<organism evidence="8 9">
    <name type="scientific">Spodoptera exigua</name>
    <name type="common">Beet armyworm</name>
    <name type="synonym">Noctua fulgens</name>
    <dbReference type="NCBI Taxonomy" id="7107"/>
    <lineage>
        <taxon>Eukaryota</taxon>
        <taxon>Metazoa</taxon>
        <taxon>Ecdysozoa</taxon>
        <taxon>Arthropoda</taxon>
        <taxon>Hexapoda</taxon>
        <taxon>Insecta</taxon>
        <taxon>Pterygota</taxon>
        <taxon>Neoptera</taxon>
        <taxon>Endopterygota</taxon>
        <taxon>Lepidoptera</taxon>
        <taxon>Glossata</taxon>
        <taxon>Ditrysia</taxon>
        <taxon>Noctuoidea</taxon>
        <taxon>Noctuidae</taxon>
        <taxon>Amphipyrinae</taxon>
        <taxon>Spodoptera</taxon>
    </lineage>
</organism>
<feature type="transmembrane region" description="Helical" evidence="7">
    <location>
        <begin position="98"/>
        <end position="118"/>
    </location>
</feature>
<gene>
    <name evidence="8" type="ORF">HF086_010579</name>
</gene>
<evidence type="ECO:0000313" key="8">
    <source>
        <dbReference type="EMBL" id="KAH9643127.1"/>
    </source>
</evidence>
<protein>
    <recommendedName>
        <fullName evidence="10">Equilibrative nucleoside transporter</fullName>
    </recommendedName>
</protein>
<dbReference type="EMBL" id="JACEFF010000153">
    <property type="protein sequence ID" value="KAH9643127.1"/>
    <property type="molecule type" value="Genomic_DNA"/>
</dbReference>
<comment type="caution">
    <text evidence="8">The sequence shown here is derived from an EMBL/GenBank/DDBJ whole genome shotgun (WGS) entry which is preliminary data.</text>
</comment>
<comment type="similarity">
    <text evidence="2">Belongs to the SLC29A/ENT transporter (TC 2.A.57) family.</text>
</comment>
<keyword evidence="5 7" id="KW-1133">Transmembrane helix</keyword>
<evidence type="ECO:0000256" key="5">
    <source>
        <dbReference type="ARBA" id="ARBA00022989"/>
    </source>
</evidence>
<keyword evidence="4 7" id="KW-0812">Transmembrane</keyword>
<sequence length="405" mass="45360">MFLLSIGWDAADEKAPFLRNEPVKLTPAWEGNNLPNDTLNLKGIAMDLAAPRDRWHIIFLTLMLHGLGTLTAWNMFITAKDYFVKYKLASAPAYSEHYLAYVGWASQIPNLVFSWVNVFLTSKGNLTVRIVWSLIMEVLIFVFTIILAMLDTSNWPGTFFWLTMISVFLLNGFNAVFQNSVYGVAARLPPSYTGAVKFYRYHESLQQQMVADREDNKNANTPHVSRLKICGQAFVQLYNVFIVFFVTLSVFPSVISDISPNVEGFLGDNFVRMTCFLTFNLTATIGNITASTWQFPSPRWLVVFTTLRILFIPFFLMCNYKPADRTFPVFITNDWVFWVASALLGWSSGHGSSLAMMYIGGTVAPENAGTAGMIGAAVLVTGLVSGITFTRLCPIIVTADLWRTA</sequence>
<reference evidence="8" key="1">
    <citation type="journal article" date="2021" name="G3 (Bethesda)">
        <title>Genome and transcriptome analysis of the beet armyworm Spodoptera exigua reveals targets for pest control. .</title>
        <authorList>
            <person name="Simon S."/>
            <person name="Breeschoten T."/>
            <person name="Jansen H.J."/>
            <person name="Dirks R.P."/>
            <person name="Schranz M.E."/>
            <person name="Ros V.I.D."/>
        </authorList>
    </citation>
    <scope>NUCLEOTIDE SEQUENCE</scope>
    <source>
        <strain evidence="8">TB_SE_WUR_2020</strain>
    </source>
</reference>
<dbReference type="PANTHER" id="PTHR10332">
    <property type="entry name" value="EQUILIBRATIVE NUCLEOSIDE TRANSPORTER"/>
    <property type="match status" value="1"/>
</dbReference>
<proteinExistence type="inferred from homology"/>
<evidence type="ECO:0000256" key="2">
    <source>
        <dbReference type="ARBA" id="ARBA00007965"/>
    </source>
</evidence>
<comment type="subcellular location">
    <subcellularLocation>
        <location evidence="1">Membrane</location>
        <topology evidence="1">Multi-pass membrane protein</topology>
    </subcellularLocation>
</comment>
<evidence type="ECO:0000256" key="7">
    <source>
        <dbReference type="SAM" id="Phobius"/>
    </source>
</evidence>
<dbReference type="PANTHER" id="PTHR10332:SF80">
    <property type="entry name" value="EQUILIBRATIVE NUCLEOSIDE TRANSPORTER 2, ISOFORM A"/>
    <property type="match status" value="1"/>
</dbReference>
<dbReference type="GO" id="GO:0005337">
    <property type="term" value="F:nucleoside transmembrane transporter activity"/>
    <property type="evidence" value="ECO:0007669"/>
    <property type="project" value="InterPro"/>
</dbReference>
<name>A0A922SLX0_SPOEX</name>
<evidence type="ECO:0008006" key="10">
    <source>
        <dbReference type="Google" id="ProtNLM"/>
    </source>
</evidence>
<dbReference type="GO" id="GO:0005886">
    <property type="term" value="C:plasma membrane"/>
    <property type="evidence" value="ECO:0007669"/>
    <property type="project" value="TreeGrafter"/>
</dbReference>
<dbReference type="InterPro" id="IPR002259">
    <property type="entry name" value="Eqnu_transpt"/>
</dbReference>
<accession>A0A922SLX0</accession>
<evidence type="ECO:0000256" key="6">
    <source>
        <dbReference type="ARBA" id="ARBA00023136"/>
    </source>
</evidence>
<dbReference type="AlphaFoldDB" id="A0A922SLX0"/>
<dbReference type="Pfam" id="PF01733">
    <property type="entry name" value="Nucleoside_tran"/>
    <property type="match status" value="1"/>
</dbReference>
<dbReference type="Proteomes" id="UP000814243">
    <property type="component" value="Unassembled WGS sequence"/>
</dbReference>
<feature type="transmembrane region" description="Helical" evidence="7">
    <location>
        <begin position="235"/>
        <end position="255"/>
    </location>
</feature>
<feature type="transmembrane region" description="Helical" evidence="7">
    <location>
        <begin position="130"/>
        <end position="150"/>
    </location>
</feature>
<evidence type="ECO:0000256" key="4">
    <source>
        <dbReference type="ARBA" id="ARBA00022692"/>
    </source>
</evidence>
<evidence type="ECO:0000313" key="9">
    <source>
        <dbReference type="Proteomes" id="UP000814243"/>
    </source>
</evidence>
<evidence type="ECO:0000256" key="1">
    <source>
        <dbReference type="ARBA" id="ARBA00004141"/>
    </source>
</evidence>